<feature type="domain" description="Transposase InsH N-terminal" evidence="7">
    <location>
        <begin position="22"/>
        <end position="109"/>
    </location>
</feature>
<evidence type="ECO:0000256" key="4">
    <source>
        <dbReference type="ARBA" id="ARBA00023125"/>
    </source>
</evidence>
<dbReference type="Pfam" id="PF01609">
    <property type="entry name" value="DDE_Tnp_1"/>
    <property type="match status" value="1"/>
</dbReference>
<keyword evidence="3" id="KW-0815">Transposition</keyword>
<evidence type="ECO:0000256" key="2">
    <source>
        <dbReference type="ARBA" id="ARBA00010075"/>
    </source>
</evidence>
<dbReference type="Proteomes" id="UP000681594">
    <property type="component" value="Unassembled WGS sequence"/>
</dbReference>
<evidence type="ECO:0000256" key="1">
    <source>
        <dbReference type="ARBA" id="ARBA00003544"/>
    </source>
</evidence>
<gene>
    <name evidence="8" type="ORF">J8J14_23290</name>
</gene>
<dbReference type="InterPro" id="IPR002559">
    <property type="entry name" value="Transposase_11"/>
</dbReference>
<feature type="domain" description="Transposase IS4-like" evidence="6">
    <location>
        <begin position="137"/>
        <end position="301"/>
    </location>
</feature>
<evidence type="ECO:0000256" key="5">
    <source>
        <dbReference type="ARBA" id="ARBA00023172"/>
    </source>
</evidence>
<keyword evidence="9" id="KW-1185">Reference proteome</keyword>
<dbReference type="Pfam" id="PF05598">
    <property type="entry name" value="DUF772"/>
    <property type="match status" value="1"/>
</dbReference>
<organism evidence="8 9">
    <name type="scientific">Pararoseomonas baculiformis</name>
    <dbReference type="NCBI Taxonomy" id="2820812"/>
    <lineage>
        <taxon>Bacteria</taxon>
        <taxon>Pseudomonadati</taxon>
        <taxon>Pseudomonadota</taxon>
        <taxon>Alphaproteobacteria</taxon>
        <taxon>Acetobacterales</taxon>
        <taxon>Acetobacteraceae</taxon>
        <taxon>Pararoseomonas</taxon>
    </lineage>
</organism>
<comment type="function">
    <text evidence="1">Involved in the transposition of the insertion sequence IS5.</text>
</comment>
<keyword evidence="4" id="KW-0238">DNA-binding</keyword>
<dbReference type="InterPro" id="IPR008490">
    <property type="entry name" value="Transposase_InsH_N"/>
</dbReference>
<evidence type="ECO:0000259" key="6">
    <source>
        <dbReference type="Pfam" id="PF01609"/>
    </source>
</evidence>
<dbReference type="InterPro" id="IPR047959">
    <property type="entry name" value="Transpos_IS5"/>
</dbReference>
<reference evidence="8 9" key="1">
    <citation type="submission" date="2021-03" db="EMBL/GenBank/DDBJ databases">
        <authorList>
            <person name="So Y."/>
        </authorList>
    </citation>
    <scope>NUCLEOTIDE SEQUENCE [LARGE SCALE GENOMIC DNA]</scope>
    <source>
        <strain evidence="8 9">SSH11</strain>
    </source>
</reference>
<protein>
    <submittedName>
        <fullName evidence="8">IS5 family transposase</fullName>
    </submittedName>
</protein>
<dbReference type="EMBL" id="JAGIZB010000050">
    <property type="protein sequence ID" value="MBP0447683.1"/>
    <property type="molecule type" value="Genomic_DNA"/>
</dbReference>
<accession>A0ABS4AMD6</accession>
<proteinExistence type="inferred from homology"/>
<keyword evidence="5" id="KW-0233">DNA recombination</keyword>
<evidence type="ECO:0000259" key="7">
    <source>
        <dbReference type="Pfam" id="PF05598"/>
    </source>
</evidence>
<evidence type="ECO:0000313" key="9">
    <source>
        <dbReference type="Proteomes" id="UP000681594"/>
    </source>
</evidence>
<sequence length="313" mass="34169">MARRRIGQERLAIAGEIPLRGGTSLDEVAALIDWAELDSLLTDISASAKGELGWPPLALFRALLLATWHDLSDVRLAEALDDRASFRRFCGFAAQEPTPERTAFVRFRAALLRRGLDRALFEAVTRQLDARGVVVRTGTLVDATLLPSASIRCDGEARWAGHRRRKPVHGYKAHVATDQEAGLIRGVEVTTANVHDAAELAAILPEAPGPVYGDTAYSGSKPEAAIRACGGTPHVTHKSTWGGPAALARLEAHNAEIRRVRGRIEKVFGTAKRSYGLRRMRWLGLARAGLQVRLAAMAYNLRRSWRLLRGAPA</sequence>
<evidence type="ECO:0000256" key="3">
    <source>
        <dbReference type="ARBA" id="ARBA00022578"/>
    </source>
</evidence>
<name>A0ABS4AMD6_9PROT</name>
<dbReference type="RefSeq" id="WP_209381947.1">
    <property type="nucleotide sequence ID" value="NZ_JAGIZB010000050.1"/>
</dbReference>
<comment type="caution">
    <text evidence="8">The sequence shown here is derived from an EMBL/GenBank/DDBJ whole genome shotgun (WGS) entry which is preliminary data.</text>
</comment>
<comment type="similarity">
    <text evidence="2">Belongs to the transposase 11 family.</text>
</comment>
<dbReference type="NCBIfam" id="NF033581">
    <property type="entry name" value="transpos_IS5_4"/>
    <property type="match status" value="1"/>
</dbReference>
<dbReference type="PANTHER" id="PTHR35604:SF2">
    <property type="entry name" value="TRANSPOSASE INSH FOR INSERTION SEQUENCE ELEMENT IS5A-RELATED"/>
    <property type="match status" value="1"/>
</dbReference>
<evidence type="ECO:0000313" key="8">
    <source>
        <dbReference type="EMBL" id="MBP0447683.1"/>
    </source>
</evidence>
<dbReference type="PANTHER" id="PTHR35604">
    <property type="entry name" value="TRANSPOSASE INSH FOR INSERTION SEQUENCE ELEMENT IS5A-RELATED"/>
    <property type="match status" value="1"/>
</dbReference>